<name>A0A5P8DA85_9CAUD</name>
<organism evidence="1 2">
    <name type="scientific">Gordonia phage Fireball</name>
    <dbReference type="NCBI Taxonomy" id="2652412"/>
    <lineage>
        <taxon>Viruses</taxon>
        <taxon>Duplodnaviria</taxon>
        <taxon>Heunggongvirae</taxon>
        <taxon>Uroviricota</taxon>
        <taxon>Caudoviricetes</taxon>
        <taxon>Stackebrandtviridae</taxon>
        <taxon>Frickvirinae</taxon>
        <taxon>Wizardvirus</taxon>
        <taxon>Wizardvirus fireball</taxon>
    </lineage>
</organism>
<dbReference type="RefSeq" id="YP_010104293.1">
    <property type="nucleotide sequence ID" value="NC_055816.1"/>
</dbReference>
<evidence type="ECO:0000313" key="2">
    <source>
        <dbReference type="Proteomes" id="UP000325475"/>
    </source>
</evidence>
<keyword evidence="2" id="KW-1185">Reference proteome</keyword>
<dbReference type="GeneID" id="65122236"/>
<sequence>MTLYRTPDGGAYLAFTRCADCGKAIGLLPGHDGSAHPDSGAGWAHVQRPDHPHLAGVPEFVGHRYQQTTPEPDSSPPTPINITDAVNLMTADVRDYLRTLLDSLGISYTEWPAKTCRAALHRVGAGDPPGGVPCSLPLGHDGKHVTESGRAWADPTDQQIRYVVDVVADVRANGGSVEIDGVTISRTGEKR</sequence>
<evidence type="ECO:0000313" key="1">
    <source>
        <dbReference type="EMBL" id="QFP95904.1"/>
    </source>
</evidence>
<dbReference type="EMBL" id="MN284907">
    <property type="protein sequence ID" value="QFP95904.1"/>
    <property type="molecule type" value="Genomic_DNA"/>
</dbReference>
<proteinExistence type="predicted"/>
<dbReference type="Proteomes" id="UP000325475">
    <property type="component" value="Segment"/>
</dbReference>
<reference evidence="1 2" key="1">
    <citation type="submission" date="2019-08" db="EMBL/GenBank/DDBJ databases">
        <authorList>
            <person name="Fong R.M."/>
            <person name="Hays E.G."/>
            <person name="Kim K."/>
            <person name="Kina Wei M.H."/>
            <person name="Lechuga A.S."/>
            <person name="Lee D.E."/>
            <person name="Ly A.M."/>
            <person name="Patel N.R."/>
            <person name="Sell P.J."/>
            <person name="Yuen A.G."/>
            <person name="Zhang D.M."/>
            <person name="Reddi K."/>
            <person name="Freise A.C."/>
            <person name="Moberg-Parker J."/>
            <person name="Garlena R.A."/>
            <person name="Russell D.A."/>
            <person name="Pope W.H."/>
            <person name="Jacobs-Sera D."/>
            <person name="Hatfull G.F."/>
        </authorList>
    </citation>
    <scope>NUCLEOTIDE SEQUENCE [LARGE SCALE GENOMIC DNA]</scope>
</reference>
<gene>
    <name evidence="1" type="primary">79</name>
    <name evidence="1" type="ORF">SEA_FIREBALL_79</name>
</gene>
<protein>
    <submittedName>
        <fullName evidence="1">Uncharacterized protein</fullName>
    </submittedName>
</protein>
<accession>A0A5P8DA85</accession>
<dbReference type="KEGG" id="vg:65122236"/>